<evidence type="ECO:0000313" key="2">
    <source>
        <dbReference type="EMBL" id="QUI25106.1"/>
    </source>
</evidence>
<keyword evidence="1" id="KW-1133">Transmembrane helix</keyword>
<dbReference type="EMBL" id="CP058649">
    <property type="protein sequence ID" value="QUI25106.1"/>
    <property type="molecule type" value="Genomic_DNA"/>
</dbReference>
<feature type="transmembrane region" description="Helical" evidence="1">
    <location>
        <begin position="6"/>
        <end position="26"/>
    </location>
</feature>
<sequence>MKRIYLPLFVVLLYLATLLLFFSTYIRKDIREFEQLKLSYAIDYASDAAMLQLIQSRDLSMDYSDKDYLSANPQEALDTFVDVFLFNYGLTPSDLNRSHVKMNFIPTFTVAMFDGYYMATPRLVENAHPYPENGIHDGTWDLVFSPKMPYIYINGTSSYALNMGSDYTLKMSGNLLSKPKGFPPGISSKEQIHREISNIVSKDISYTINTFNENNPNWANTFYIPSSLTTFTGVNPIEGPSIIAIVQNVDFATSTPISAFSVAGSKIQSARMVGGYIRNGQKYYCYMDKLPGFITIEDLFETVHDAAMAGYAHDMMYMD</sequence>
<reference evidence="2" key="1">
    <citation type="submission" date="2020-07" db="EMBL/GenBank/DDBJ databases">
        <title>Vallitalea pronyensis genome.</title>
        <authorList>
            <person name="Postec A."/>
        </authorList>
    </citation>
    <scope>NUCLEOTIDE SEQUENCE</scope>
    <source>
        <strain evidence="2">FatNI3</strain>
    </source>
</reference>
<keyword evidence="1" id="KW-0812">Transmembrane</keyword>
<protein>
    <submittedName>
        <fullName evidence="2">Uncharacterized protein</fullName>
    </submittedName>
</protein>
<dbReference type="KEGG" id="vpy:HZI73_23645"/>
<proteinExistence type="predicted"/>
<evidence type="ECO:0000313" key="3">
    <source>
        <dbReference type="Proteomes" id="UP000683246"/>
    </source>
</evidence>
<accession>A0A8J8SIY7</accession>
<dbReference type="RefSeq" id="WP_212695805.1">
    <property type="nucleotide sequence ID" value="NZ_CP058649.1"/>
</dbReference>
<organism evidence="2 3">
    <name type="scientific">Vallitalea pronyensis</name>
    <dbReference type="NCBI Taxonomy" id="1348613"/>
    <lineage>
        <taxon>Bacteria</taxon>
        <taxon>Bacillati</taxon>
        <taxon>Bacillota</taxon>
        <taxon>Clostridia</taxon>
        <taxon>Lachnospirales</taxon>
        <taxon>Vallitaleaceae</taxon>
        <taxon>Vallitalea</taxon>
    </lineage>
</organism>
<evidence type="ECO:0000256" key="1">
    <source>
        <dbReference type="SAM" id="Phobius"/>
    </source>
</evidence>
<keyword evidence="1" id="KW-0472">Membrane</keyword>
<keyword evidence="3" id="KW-1185">Reference proteome</keyword>
<dbReference type="Proteomes" id="UP000683246">
    <property type="component" value="Chromosome"/>
</dbReference>
<gene>
    <name evidence="2" type="ORF">HZI73_23645</name>
</gene>
<name>A0A8J8SIY7_9FIRM</name>
<dbReference type="AlphaFoldDB" id="A0A8J8SIY7"/>